<dbReference type="SMART" id="SM00267">
    <property type="entry name" value="GGDEF"/>
    <property type="match status" value="1"/>
</dbReference>
<dbReference type="Gene3D" id="3.30.70.270">
    <property type="match status" value="1"/>
</dbReference>
<dbReference type="FunFam" id="3.20.20.450:FF:000001">
    <property type="entry name" value="Cyclic di-GMP phosphodiesterase yahA"/>
    <property type="match status" value="1"/>
</dbReference>
<dbReference type="EMBL" id="JABAIV010000001">
    <property type="protein sequence ID" value="NNG21424.1"/>
    <property type="molecule type" value="Genomic_DNA"/>
</dbReference>
<evidence type="ECO:0000256" key="1">
    <source>
        <dbReference type="ARBA" id="ARBA00051114"/>
    </source>
</evidence>
<dbReference type="GO" id="GO:0071111">
    <property type="term" value="F:cyclic-guanylate-specific phosphodiesterase activity"/>
    <property type="evidence" value="ECO:0007669"/>
    <property type="project" value="UniProtKB-EC"/>
</dbReference>
<dbReference type="SMART" id="SM00091">
    <property type="entry name" value="PAS"/>
    <property type="match status" value="1"/>
</dbReference>
<dbReference type="Gene3D" id="3.20.20.450">
    <property type="entry name" value="EAL domain"/>
    <property type="match status" value="1"/>
</dbReference>
<dbReference type="RefSeq" id="WP_171079842.1">
    <property type="nucleotide sequence ID" value="NZ_JABAIV010000001.1"/>
</dbReference>
<comment type="catalytic activity">
    <reaction evidence="1">
        <text>3',3'-c-di-GMP + H2O = 5'-phosphoguanylyl(3'-&gt;5')guanosine + H(+)</text>
        <dbReference type="Rhea" id="RHEA:24902"/>
        <dbReference type="ChEBI" id="CHEBI:15377"/>
        <dbReference type="ChEBI" id="CHEBI:15378"/>
        <dbReference type="ChEBI" id="CHEBI:58754"/>
        <dbReference type="ChEBI" id="CHEBI:58805"/>
        <dbReference type="EC" id="3.1.4.52"/>
    </reaction>
    <physiologicalReaction direction="left-to-right" evidence="1">
        <dbReference type="Rhea" id="RHEA:24903"/>
    </physiologicalReaction>
</comment>
<dbReference type="SUPFAM" id="SSF55785">
    <property type="entry name" value="PYP-like sensor domain (PAS domain)"/>
    <property type="match status" value="1"/>
</dbReference>
<protein>
    <submittedName>
        <fullName evidence="8">EAL domain-containing protein</fullName>
    </submittedName>
</protein>
<organism evidence="8 9">
    <name type="scientific">Telluria aromaticivorans</name>
    <dbReference type="NCBI Taxonomy" id="2725995"/>
    <lineage>
        <taxon>Bacteria</taxon>
        <taxon>Pseudomonadati</taxon>
        <taxon>Pseudomonadota</taxon>
        <taxon>Betaproteobacteria</taxon>
        <taxon>Burkholderiales</taxon>
        <taxon>Oxalobacteraceae</taxon>
        <taxon>Telluria group</taxon>
        <taxon>Telluria</taxon>
    </lineage>
</organism>
<dbReference type="GO" id="GO:0071732">
    <property type="term" value="P:cellular response to nitric oxide"/>
    <property type="evidence" value="ECO:0007669"/>
    <property type="project" value="UniProtKB-ARBA"/>
</dbReference>
<dbReference type="CDD" id="cd01948">
    <property type="entry name" value="EAL"/>
    <property type="match status" value="1"/>
</dbReference>
<dbReference type="Pfam" id="PF00990">
    <property type="entry name" value="GGDEF"/>
    <property type="match status" value="1"/>
</dbReference>
<dbReference type="Pfam" id="PF00072">
    <property type="entry name" value="Response_reg"/>
    <property type="match status" value="1"/>
</dbReference>
<evidence type="ECO:0000259" key="7">
    <source>
        <dbReference type="PROSITE" id="PS50887"/>
    </source>
</evidence>
<dbReference type="Pfam" id="PF08448">
    <property type="entry name" value="PAS_4"/>
    <property type="match status" value="1"/>
</dbReference>
<evidence type="ECO:0000256" key="2">
    <source>
        <dbReference type="PROSITE-ProRule" id="PRU00169"/>
    </source>
</evidence>
<dbReference type="InterPro" id="IPR001789">
    <property type="entry name" value="Sig_transdc_resp-reg_receiver"/>
</dbReference>
<feature type="domain" description="PAC" evidence="5">
    <location>
        <begin position="253"/>
        <end position="307"/>
    </location>
</feature>
<evidence type="ECO:0000256" key="3">
    <source>
        <dbReference type="SAM" id="MobiDB-lite"/>
    </source>
</evidence>
<dbReference type="InterPro" id="IPR000160">
    <property type="entry name" value="GGDEF_dom"/>
</dbReference>
<dbReference type="SUPFAM" id="SSF141868">
    <property type="entry name" value="EAL domain-like"/>
    <property type="match status" value="1"/>
</dbReference>
<dbReference type="GO" id="GO:0000160">
    <property type="term" value="P:phosphorelay signal transduction system"/>
    <property type="evidence" value="ECO:0007669"/>
    <property type="project" value="InterPro"/>
</dbReference>
<dbReference type="AlphaFoldDB" id="A0A7Y2JX98"/>
<dbReference type="Gene3D" id="3.40.50.2300">
    <property type="match status" value="1"/>
</dbReference>
<evidence type="ECO:0000313" key="8">
    <source>
        <dbReference type="EMBL" id="NNG21424.1"/>
    </source>
</evidence>
<dbReference type="InterPro" id="IPR035919">
    <property type="entry name" value="EAL_sf"/>
</dbReference>
<reference evidence="8 9" key="1">
    <citation type="submission" date="2020-04" db="EMBL/GenBank/DDBJ databases">
        <title>Massilia sp. nov., a cold adapted bacteria isolated from Arctic soil.</title>
        <authorList>
            <person name="Son J."/>
            <person name="Ka J.-O."/>
        </authorList>
    </citation>
    <scope>NUCLEOTIDE SEQUENCE [LARGE SCALE GENOMIC DNA]</scope>
    <source>
        <strain evidence="8 9">ML15P13</strain>
    </source>
</reference>
<dbReference type="PANTHER" id="PTHR44757">
    <property type="entry name" value="DIGUANYLATE CYCLASE DGCP"/>
    <property type="match status" value="1"/>
</dbReference>
<dbReference type="InterPro" id="IPR001633">
    <property type="entry name" value="EAL_dom"/>
</dbReference>
<sequence length="747" mass="80720">MSDPPDNPGPATAADDIPILLVNDDPGALFALRTVLADLGVEIVTAASGEQALLRLLRQDFSLILMDVKMTGLDGFETARLVRSRPRSCETPIIFLTSHRATDLDRSEGCAVGAADYLFMPVAPEVIRAKVLSFTHKARSRQGLRPRGPVQESGGELWPSGRDTSLEDAFSTGAASPTPCIPGLDHPDAARLVLEHAGDYVALLSGRGAWLYASPSYQRAFGADIMPGASYFDIVHPDDRRRVAEALTHAPSDDAHVRLQYRITGPTERYLETDANAVRTASGEVGQLVIVSRDVTERKQMEAHVVQQSFHDSLTGLPNRLLLMDRLTQATAHRERPDTPLAVLFMDLDHFKEVNDTLGHAAGDRLLQDVAERVSSCVREADTVARVGGDEFVVLLVDLRELADAAVVANKIIAAVSASCQIEGSELHVTPSIGLAIFPSDGADPDTLLRNADVAMYHAKHDGGGRYAFFAAEMQEAASRRLALGTALQRAIRADEFLMYYQPKICTASGSICGFESLIRWPQADGSWIPPSQFIPVAEQTGRIEPIGAWAIRQVSAQLHRWRELGIDNIPIAVNVSALQFQRENVARSLADAVEEVGVPPSLLEVELTESGVMSNPSQAIATLHEIHSLGMTIAIDDFGTGYSSLAYLKRFPIDKLKIDASFVRDMVTDPNGAAIVRAIIGLAHVLNMTVIAEGVETAEQSAFLVAHGCEELQGFYFSDAVSNVDALALLGRGPYTVPGAPPRRPS</sequence>
<dbReference type="Proteomes" id="UP000533905">
    <property type="component" value="Unassembled WGS sequence"/>
</dbReference>
<dbReference type="Pfam" id="PF00563">
    <property type="entry name" value="EAL"/>
    <property type="match status" value="1"/>
</dbReference>
<dbReference type="InterPro" id="IPR000700">
    <property type="entry name" value="PAS-assoc_C"/>
</dbReference>
<comment type="caution">
    <text evidence="8">The sequence shown here is derived from an EMBL/GenBank/DDBJ whole genome shotgun (WGS) entry which is preliminary data.</text>
</comment>
<dbReference type="NCBIfam" id="TIGR00254">
    <property type="entry name" value="GGDEF"/>
    <property type="match status" value="1"/>
</dbReference>
<dbReference type="FunFam" id="3.30.70.270:FF:000001">
    <property type="entry name" value="Diguanylate cyclase domain protein"/>
    <property type="match status" value="1"/>
</dbReference>
<dbReference type="Gene3D" id="3.30.450.20">
    <property type="entry name" value="PAS domain"/>
    <property type="match status" value="1"/>
</dbReference>
<dbReference type="InterPro" id="IPR052155">
    <property type="entry name" value="Biofilm_reg_signaling"/>
</dbReference>
<accession>A0A7Y2JX98</accession>
<dbReference type="PROSITE" id="PS50883">
    <property type="entry name" value="EAL"/>
    <property type="match status" value="1"/>
</dbReference>
<evidence type="ECO:0000259" key="6">
    <source>
        <dbReference type="PROSITE" id="PS50883"/>
    </source>
</evidence>
<dbReference type="InterPro" id="IPR035965">
    <property type="entry name" value="PAS-like_dom_sf"/>
</dbReference>
<dbReference type="CDD" id="cd01949">
    <property type="entry name" value="GGDEF"/>
    <property type="match status" value="1"/>
</dbReference>
<feature type="region of interest" description="Disordered" evidence="3">
    <location>
        <begin position="142"/>
        <end position="162"/>
    </location>
</feature>
<evidence type="ECO:0000259" key="5">
    <source>
        <dbReference type="PROSITE" id="PS50113"/>
    </source>
</evidence>
<keyword evidence="9" id="KW-1185">Reference proteome</keyword>
<dbReference type="SUPFAM" id="SSF52172">
    <property type="entry name" value="CheY-like"/>
    <property type="match status" value="1"/>
</dbReference>
<dbReference type="SUPFAM" id="SSF55073">
    <property type="entry name" value="Nucleotide cyclase"/>
    <property type="match status" value="1"/>
</dbReference>
<feature type="domain" description="GGDEF" evidence="7">
    <location>
        <begin position="339"/>
        <end position="472"/>
    </location>
</feature>
<dbReference type="SMART" id="SM00448">
    <property type="entry name" value="REC"/>
    <property type="match status" value="1"/>
</dbReference>
<feature type="domain" description="EAL" evidence="6">
    <location>
        <begin position="481"/>
        <end position="735"/>
    </location>
</feature>
<dbReference type="PROSITE" id="PS50110">
    <property type="entry name" value="RESPONSE_REGULATORY"/>
    <property type="match status" value="1"/>
</dbReference>
<dbReference type="InterPro" id="IPR000014">
    <property type="entry name" value="PAS"/>
</dbReference>
<gene>
    <name evidence="8" type="ORF">HGB41_00165</name>
</gene>
<evidence type="ECO:0000313" key="9">
    <source>
        <dbReference type="Proteomes" id="UP000533905"/>
    </source>
</evidence>
<dbReference type="NCBIfam" id="TIGR00229">
    <property type="entry name" value="sensory_box"/>
    <property type="match status" value="1"/>
</dbReference>
<proteinExistence type="predicted"/>
<name>A0A7Y2JX98_9BURK</name>
<dbReference type="InterPro" id="IPR043128">
    <property type="entry name" value="Rev_trsase/Diguanyl_cyclase"/>
</dbReference>
<dbReference type="PANTHER" id="PTHR44757:SF2">
    <property type="entry name" value="BIOFILM ARCHITECTURE MAINTENANCE PROTEIN MBAA"/>
    <property type="match status" value="1"/>
</dbReference>
<dbReference type="InterPro" id="IPR029787">
    <property type="entry name" value="Nucleotide_cyclase"/>
</dbReference>
<dbReference type="CDD" id="cd00130">
    <property type="entry name" value="PAS"/>
    <property type="match status" value="1"/>
</dbReference>
<dbReference type="PROSITE" id="PS50887">
    <property type="entry name" value="GGDEF"/>
    <property type="match status" value="1"/>
</dbReference>
<feature type="domain" description="Response regulatory" evidence="4">
    <location>
        <begin position="18"/>
        <end position="135"/>
    </location>
</feature>
<dbReference type="PROSITE" id="PS50113">
    <property type="entry name" value="PAC"/>
    <property type="match status" value="1"/>
</dbReference>
<evidence type="ECO:0000259" key="4">
    <source>
        <dbReference type="PROSITE" id="PS50110"/>
    </source>
</evidence>
<dbReference type="InterPro" id="IPR011006">
    <property type="entry name" value="CheY-like_superfamily"/>
</dbReference>
<keyword evidence="2" id="KW-0597">Phosphoprotein</keyword>
<feature type="modified residue" description="4-aspartylphosphate" evidence="2">
    <location>
        <position position="67"/>
    </location>
</feature>
<dbReference type="SMART" id="SM00052">
    <property type="entry name" value="EAL"/>
    <property type="match status" value="1"/>
</dbReference>
<dbReference type="InterPro" id="IPR013656">
    <property type="entry name" value="PAS_4"/>
</dbReference>